<dbReference type="AlphaFoldDB" id="K6YTR1"/>
<comment type="caution">
    <text evidence="1">The sequence shown here is derived from an EMBL/GenBank/DDBJ whole genome shotgun (WGS) entry which is preliminary data.</text>
</comment>
<gene>
    <name evidence="1" type="ORF">GLIP_2047</name>
</gene>
<reference evidence="1 2" key="1">
    <citation type="journal article" date="2017" name="Antonie Van Leeuwenhoek">
        <title>Rhizobium rhizosphaerae sp. nov., a novel species isolated from rice rhizosphere.</title>
        <authorList>
            <person name="Zhao J.J."/>
            <person name="Zhang J."/>
            <person name="Zhang R.J."/>
            <person name="Zhang C.W."/>
            <person name="Yin H.Q."/>
            <person name="Zhang X.X."/>
        </authorList>
    </citation>
    <scope>NUCLEOTIDE SEQUENCE [LARGE SCALE GENOMIC DNA]</scope>
    <source>
        <strain evidence="1 2">E3</strain>
    </source>
</reference>
<organism evidence="1 2">
    <name type="scientific">Aliiglaciecola lipolytica E3</name>
    <dbReference type="NCBI Taxonomy" id="1127673"/>
    <lineage>
        <taxon>Bacteria</taxon>
        <taxon>Pseudomonadati</taxon>
        <taxon>Pseudomonadota</taxon>
        <taxon>Gammaproteobacteria</taxon>
        <taxon>Alteromonadales</taxon>
        <taxon>Alteromonadaceae</taxon>
        <taxon>Aliiglaciecola</taxon>
    </lineage>
</organism>
<accession>K6YTR1</accession>
<name>K6YTR1_9ALTE</name>
<dbReference type="Proteomes" id="UP000006334">
    <property type="component" value="Unassembled WGS sequence"/>
</dbReference>
<keyword evidence="2" id="KW-1185">Reference proteome</keyword>
<evidence type="ECO:0000313" key="2">
    <source>
        <dbReference type="Proteomes" id="UP000006334"/>
    </source>
</evidence>
<proteinExistence type="predicted"/>
<dbReference type="EMBL" id="BAEN01000038">
    <property type="protein sequence ID" value="GAC14675.1"/>
    <property type="molecule type" value="Genomic_DNA"/>
</dbReference>
<protein>
    <submittedName>
        <fullName evidence="1">Uncharacterized protein</fullName>
    </submittedName>
</protein>
<evidence type="ECO:0000313" key="1">
    <source>
        <dbReference type="EMBL" id="GAC14675.1"/>
    </source>
</evidence>
<dbReference type="STRING" id="1127673.GLIP_2047"/>
<sequence>MHRYKWRVKGNKLPYQYITLAGPTERLKATERINSTT</sequence>